<evidence type="ECO:0000256" key="5">
    <source>
        <dbReference type="ARBA" id="ARBA00020857"/>
    </source>
</evidence>
<feature type="transmembrane region" description="Helical" evidence="12">
    <location>
        <begin position="246"/>
        <end position="267"/>
    </location>
</feature>
<comment type="caution">
    <text evidence="12">Lacks conserved residue(s) required for the propagation of feature annotation.</text>
</comment>
<comment type="subunit">
    <text evidence="4">The complex is composed of two ATP-binding proteins (MlaF), two transmembrane proteins (MlaE), two cytoplasmic solute-binding proteins (MlaB) and six periplasmic solute-binding proteins (MlaD).</text>
</comment>
<keyword evidence="8 12" id="KW-0997">Cell inner membrane</keyword>
<dbReference type="GO" id="GO:0043190">
    <property type="term" value="C:ATP-binding cassette (ABC) transporter complex"/>
    <property type="evidence" value="ECO:0007669"/>
    <property type="project" value="InterPro"/>
</dbReference>
<name>M1L621_9PROT</name>
<keyword evidence="9 12" id="KW-0812">Transmembrane</keyword>
<dbReference type="eggNOG" id="COG0767">
    <property type="taxonomic scope" value="Bacteria"/>
</dbReference>
<evidence type="ECO:0000256" key="11">
    <source>
        <dbReference type="ARBA" id="ARBA00023136"/>
    </source>
</evidence>
<keyword evidence="6" id="KW-0813">Transport</keyword>
<dbReference type="GO" id="GO:0005548">
    <property type="term" value="F:phospholipid transporter activity"/>
    <property type="evidence" value="ECO:0007669"/>
    <property type="project" value="TreeGrafter"/>
</dbReference>
<keyword evidence="14" id="KW-1185">Reference proteome</keyword>
<evidence type="ECO:0000256" key="6">
    <source>
        <dbReference type="ARBA" id="ARBA00022448"/>
    </source>
</evidence>
<accession>M1L621</accession>
<sequence length="268" mass="29235">MAIKTKATNMIQLNKIINRAHAFTLNTGKLCCLLCKIVIRSNFTKKKTNLIIDQIYLIGNNSVLIISISGLFVGFVLGLQGYLMLSKFRAEDTLGLMVTVSLTRELGPVVTALLFAGRAGTSMTAEIGLMKSGEQILAMEIMAIDPIERLLIPRFWAGILSMPVLAVIFSTAGIIGSWFVGVMVVGIDSGLFWSQIQCGFDIYSDIIYGTIFKSLIFGLSTVAISLNEGWQCKPTPDGISKAITRTVVIGSLLVFLLDFFMTSILFVN</sequence>
<organism evidence="13 14">
    <name type="scientific">Candidatus Kinetoplastidibacterium stringomonadis TCC290E</name>
    <dbReference type="NCBI Taxonomy" id="1208920"/>
    <lineage>
        <taxon>Bacteria</taxon>
        <taxon>Pseudomonadati</taxon>
        <taxon>Pseudomonadota</taxon>
        <taxon>Betaproteobacteria</taxon>
        <taxon>Candidatus Kinetoplastidibacterium</taxon>
    </lineage>
</organism>
<keyword evidence="7" id="KW-1003">Cell membrane</keyword>
<comment type="similarity">
    <text evidence="3 12">Belongs to the MlaE permease family.</text>
</comment>
<evidence type="ECO:0000256" key="10">
    <source>
        <dbReference type="ARBA" id="ARBA00022989"/>
    </source>
</evidence>
<evidence type="ECO:0000313" key="13">
    <source>
        <dbReference type="EMBL" id="AGF48063.1"/>
    </source>
</evidence>
<dbReference type="Proteomes" id="UP000011541">
    <property type="component" value="Chromosome"/>
</dbReference>
<dbReference type="EMBL" id="CP003805">
    <property type="protein sequence ID" value="AGF48063.1"/>
    <property type="molecule type" value="Genomic_DNA"/>
</dbReference>
<keyword evidence="11 12" id="KW-0472">Membrane</keyword>
<evidence type="ECO:0000256" key="3">
    <source>
        <dbReference type="ARBA" id="ARBA00007556"/>
    </source>
</evidence>
<feature type="transmembrane region" description="Helical" evidence="12">
    <location>
        <begin position="206"/>
        <end position="226"/>
    </location>
</feature>
<dbReference type="HOGENOM" id="CLU_045686_1_1_4"/>
<comment type="function">
    <text evidence="1">Part of the ABC transporter complex MlaFEDB, which is involved in a phospholipid transport pathway that maintains lipid asymmetry in the outer membrane by retrograde trafficking of phospholipids from the outer membrane to the inner membrane. Probably responsible for the translocation of the substrate across the membrane.</text>
</comment>
<dbReference type="PANTHER" id="PTHR30188:SF4">
    <property type="entry name" value="PROTEIN TRIGALACTOSYLDIACYLGLYCEROL 1, CHLOROPLASTIC"/>
    <property type="match status" value="1"/>
</dbReference>
<dbReference type="InterPro" id="IPR053408">
    <property type="entry name" value="MlaE_Permease"/>
</dbReference>
<reference evidence="13 14" key="1">
    <citation type="journal article" date="2013" name="Genome Biol. Evol.">
        <title>Genome evolution and phylogenomic analysis of candidatus kinetoplastibacterium, the betaproteobacterial endosymbionts of strigomonas and angomonas.</title>
        <authorList>
            <person name="Alves J.M."/>
            <person name="Serrano M.G."/>
            <person name="Maia da Silva F."/>
            <person name="Voegtly L.J."/>
            <person name="Matveyev A.V."/>
            <person name="Teixeira M.M."/>
            <person name="Camargo E.P."/>
            <person name="Buck G.A."/>
        </authorList>
    </citation>
    <scope>NUCLEOTIDE SEQUENCE [LARGE SCALE GENOMIC DNA]</scope>
    <source>
        <strain evidence="13 14">TCC290E</strain>
    </source>
</reference>
<evidence type="ECO:0000256" key="8">
    <source>
        <dbReference type="ARBA" id="ARBA00022519"/>
    </source>
</evidence>
<evidence type="ECO:0000256" key="2">
    <source>
        <dbReference type="ARBA" id="ARBA00004429"/>
    </source>
</evidence>
<dbReference type="AlphaFoldDB" id="M1L621"/>
<feature type="transmembrane region" description="Helical" evidence="12">
    <location>
        <begin position="175"/>
        <end position="194"/>
    </location>
</feature>
<feature type="transmembrane region" description="Helical" evidence="12">
    <location>
        <begin position="55"/>
        <end position="79"/>
    </location>
</feature>
<gene>
    <name evidence="13" type="ORF">CONE_0239</name>
</gene>
<evidence type="ECO:0000256" key="7">
    <source>
        <dbReference type="ARBA" id="ARBA00022475"/>
    </source>
</evidence>
<dbReference type="KEGG" id="kon:CONE_0239"/>
<evidence type="ECO:0000313" key="14">
    <source>
        <dbReference type="Proteomes" id="UP000011541"/>
    </source>
</evidence>
<dbReference type="InterPro" id="IPR030802">
    <property type="entry name" value="Permease_MalE"/>
</dbReference>
<comment type="subcellular location">
    <subcellularLocation>
        <location evidence="2 12">Cell inner membrane</location>
        <topology evidence="2 12">Multi-pass membrane protein</topology>
    </subcellularLocation>
</comment>
<evidence type="ECO:0000256" key="1">
    <source>
        <dbReference type="ARBA" id="ARBA00002460"/>
    </source>
</evidence>
<dbReference type="NCBIfam" id="TIGR00056">
    <property type="entry name" value="MlaE family lipid ABC transporter permease subunit"/>
    <property type="match status" value="1"/>
</dbReference>
<dbReference type="InterPro" id="IPR003453">
    <property type="entry name" value="ABC_MlaE_roteobac"/>
</dbReference>
<dbReference type="STRING" id="1208920.CONE_0239"/>
<dbReference type="NCBIfam" id="NF033619">
    <property type="entry name" value="perm_MlaE_1"/>
    <property type="match status" value="1"/>
</dbReference>
<evidence type="ECO:0000256" key="12">
    <source>
        <dbReference type="RuleBase" id="RU362044"/>
    </source>
</evidence>
<protein>
    <recommendedName>
        <fullName evidence="5">Intermembrane phospholipid transport system permease protein MlaE</fullName>
    </recommendedName>
</protein>
<proteinExistence type="inferred from homology"/>
<evidence type="ECO:0000256" key="4">
    <source>
        <dbReference type="ARBA" id="ARBA00011380"/>
    </source>
</evidence>
<keyword evidence="10 12" id="KW-1133">Transmembrane helix</keyword>
<dbReference type="PATRIC" id="fig|1208920.3.peg.31"/>
<dbReference type="PANTHER" id="PTHR30188">
    <property type="entry name" value="ABC TRANSPORTER PERMEASE PROTEIN-RELATED"/>
    <property type="match status" value="1"/>
</dbReference>
<dbReference type="Pfam" id="PF02405">
    <property type="entry name" value="MlaE"/>
    <property type="match status" value="1"/>
</dbReference>
<evidence type="ECO:0000256" key="9">
    <source>
        <dbReference type="ARBA" id="ARBA00022692"/>
    </source>
</evidence>